<protein>
    <submittedName>
        <fullName evidence="2">ABC transporter substrate-binding protein</fullName>
    </submittedName>
</protein>
<keyword evidence="3" id="KW-1185">Reference proteome</keyword>
<dbReference type="AlphaFoldDB" id="A0A250FD90"/>
<dbReference type="Proteomes" id="UP000217276">
    <property type="component" value="Chromosome"/>
</dbReference>
<name>A0A250FD90_9FLAO</name>
<gene>
    <name evidence="2" type="ORF">CGC53_06415</name>
</gene>
<accession>A0A250FD90</accession>
<dbReference type="GO" id="GO:0055085">
    <property type="term" value="P:transmembrane transport"/>
    <property type="evidence" value="ECO:0007669"/>
    <property type="project" value="InterPro"/>
</dbReference>
<reference evidence="3" key="1">
    <citation type="submission" date="2017-06" db="EMBL/GenBank/DDBJ databases">
        <title>Capnocytophaga spp. assemblies.</title>
        <authorList>
            <person name="Gulvik C.A."/>
        </authorList>
    </citation>
    <scope>NUCLEOTIDE SEQUENCE [LARGE SCALE GENOMIC DNA]</scope>
    <source>
        <strain evidence="3">H6253</strain>
    </source>
</reference>
<evidence type="ECO:0000313" key="2">
    <source>
        <dbReference type="EMBL" id="ATA82008.1"/>
    </source>
</evidence>
<dbReference type="InterPro" id="IPR037682">
    <property type="entry name" value="TonB_C"/>
</dbReference>
<organism evidence="2 3">
    <name type="scientific">Capnocytophaga leadbetteri</name>
    <dbReference type="NCBI Taxonomy" id="327575"/>
    <lineage>
        <taxon>Bacteria</taxon>
        <taxon>Pseudomonadati</taxon>
        <taxon>Bacteroidota</taxon>
        <taxon>Flavobacteriia</taxon>
        <taxon>Flavobacteriales</taxon>
        <taxon>Flavobacteriaceae</taxon>
        <taxon>Capnocytophaga</taxon>
    </lineage>
</organism>
<evidence type="ECO:0000313" key="3">
    <source>
        <dbReference type="Proteomes" id="UP000217276"/>
    </source>
</evidence>
<dbReference type="Pfam" id="PF03544">
    <property type="entry name" value="TonB_C"/>
    <property type="match status" value="1"/>
</dbReference>
<dbReference type="Gene3D" id="3.30.1150.10">
    <property type="match status" value="1"/>
</dbReference>
<dbReference type="KEGG" id="clk:CGC53_06415"/>
<evidence type="ECO:0000259" key="1">
    <source>
        <dbReference type="PROSITE" id="PS52015"/>
    </source>
</evidence>
<dbReference type="SUPFAM" id="SSF74653">
    <property type="entry name" value="TolA/TonB C-terminal domain"/>
    <property type="match status" value="1"/>
</dbReference>
<dbReference type="PROSITE" id="PS52015">
    <property type="entry name" value="TONB_CTD"/>
    <property type="match status" value="1"/>
</dbReference>
<proteinExistence type="predicted"/>
<feature type="domain" description="TonB C-terminal" evidence="1">
    <location>
        <begin position="56"/>
        <end position="146"/>
    </location>
</feature>
<dbReference type="EMBL" id="CP022384">
    <property type="protein sequence ID" value="ATA82008.1"/>
    <property type="molecule type" value="Genomic_DNA"/>
</dbReference>
<sequence length="146" mass="16834">MNMAKTKYFIVILWVAFSFAMRAQTKVIDLKSDEVKQFPLCENPNLTYEKGEDKRLFSNCIDRKVMLAFSYPKEAMEKNIQGKILVHYIIDKNGKIIVEKVEGEAILAAEGRRIFESFPTFSPAKNHNNEPIAVKGIYPINFKLQQ</sequence>